<comment type="caution">
    <text evidence="1">The sequence shown here is derived from an EMBL/GenBank/DDBJ whole genome shotgun (WGS) entry which is preliminary data.</text>
</comment>
<dbReference type="AlphaFoldDB" id="A0AAD8NR98"/>
<protein>
    <submittedName>
        <fullName evidence="1">Uncharacterized protein</fullName>
    </submittedName>
</protein>
<reference evidence="1" key="1">
    <citation type="journal article" date="2023" name="bioRxiv">
        <title>Improved chromosome-level genome assembly for marigold (Tagetes erecta).</title>
        <authorList>
            <person name="Jiang F."/>
            <person name="Yuan L."/>
            <person name="Wang S."/>
            <person name="Wang H."/>
            <person name="Xu D."/>
            <person name="Wang A."/>
            <person name="Fan W."/>
        </authorList>
    </citation>
    <scope>NUCLEOTIDE SEQUENCE</scope>
    <source>
        <strain evidence="1">WSJ</strain>
        <tissue evidence="1">Leaf</tissue>
    </source>
</reference>
<dbReference type="Proteomes" id="UP001229421">
    <property type="component" value="Unassembled WGS sequence"/>
</dbReference>
<proteinExistence type="predicted"/>
<keyword evidence="2" id="KW-1185">Reference proteome</keyword>
<accession>A0AAD8NR98</accession>
<evidence type="ECO:0000313" key="1">
    <source>
        <dbReference type="EMBL" id="KAK1418504.1"/>
    </source>
</evidence>
<gene>
    <name evidence="1" type="ORF">QVD17_27649</name>
</gene>
<evidence type="ECO:0000313" key="2">
    <source>
        <dbReference type="Proteomes" id="UP001229421"/>
    </source>
</evidence>
<organism evidence="1 2">
    <name type="scientific">Tagetes erecta</name>
    <name type="common">African marigold</name>
    <dbReference type="NCBI Taxonomy" id="13708"/>
    <lineage>
        <taxon>Eukaryota</taxon>
        <taxon>Viridiplantae</taxon>
        <taxon>Streptophyta</taxon>
        <taxon>Embryophyta</taxon>
        <taxon>Tracheophyta</taxon>
        <taxon>Spermatophyta</taxon>
        <taxon>Magnoliopsida</taxon>
        <taxon>eudicotyledons</taxon>
        <taxon>Gunneridae</taxon>
        <taxon>Pentapetalae</taxon>
        <taxon>asterids</taxon>
        <taxon>campanulids</taxon>
        <taxon>Asterales</taxon>
        <taxon>Asteraceae</taxon>
        <taxon>Asteroideae</taxon>
        <taxon>Heliantheae alliance</taxon>
        <taxon>Tageteae</taxon>
        <taxon>Tagetes</taxon>
    </lineage>
</organism>
<sequence>MMHLIQTKINKVKKIIYFTLKEKKRKRKQEQIWRAKLQNLPSCFHQPSSSRIHTPSNPSSPFPLSSLLRLHQSPLFQF</sequence>
<name>A0AAD8NR98_TARER</name>
<dbReference type="EMBL" id="JAUHHV010000007">
    <property type="protein sequence ID" value="KAK1418504.1"/>
    <property type="molecule type" value="Genomic_DNA"/>
</dbReference>